<protein>
    <submittedName>
        <fullName evidence="1">Uncharacterized protein</fullName>
    </submittedName>
</protein>
<dbReference type="EMBL" id="LDAU01000097">
    <property type="protein sequence ID" value="KRX06309.1"/>
    <property type="molecule type" value="Genomic_DNA"/>
</dbReference>
<dbReference type="InParanoid" id="A0A0V0QWP7"/>
<dbReference type="Proteomes" id="UP000054937">
    <property type="component" value="Unassembled WGS sequence"/>
</dbReference>
<dbReference type="AlphaFoldDB" id="A0A0V0QWP7"/>
<dbReference type="OMA" id="EDHHYSE"/>
<keyword evidence="2" id="KW-1185">Reference proteome</keyword>
<gene>
    <name evidence="1" type="ORF">PPERSA_06280</name>
</gene>
<accession>A0A0V0QWP7</accession>
<proteinExistence type="predicted"/>
<dbReference type="OrthoDB" id="283003at2759"/>
<reference evidence="1 2" key="1">
    <citation type="journal article" date="2015" name="Sci. Rep.">
        <title>Genome of the facultative scuticociliatosis pathogen Pseudocohnilembus persalinus provides insight into its virulence through horizontal gene transfer.</title>
        <authorList>
            <person name="Xiong J."/>
            <person name="Wang G."/>
            <person name="Cheng J."/>
            <person name="Tian M."/>
            <person name="Pan X."/>
            <person name="Warren A."/>
            <person name="Jiang C."/>
            <person name="Yuan D."/>
            <person name="Miao W."/>
        </authorList>
    </citation>
    <scope>NUCLEOTIDE SEQUENCE [LARGE SCALE GENOMIC DNA]</scope>
    <source>
        <strain evidence="1">36N120E</strain>
    </source>
</reference>
<name>A0A0V0QWP7_PSEPJ</name>
<comment type="caution">
    <text evidence="1">The sequence shown here is derived from an EMBL/GenBank/DDBJ whole genome shotgun (WGS) entry which is preliminary data.</text>
</comment>
<evidence type="ECO:0000313" key="2">
    <source>
        <dbReference type="Proteomes" id="UP000054937"/>
    </source>
</evidence>
<evidence type="ECO:0000313" key="1">
    <source>
        <dbReference type="EMBL" id="KRX06309.1"/>
    </source>
</evidence>
<sequence length="291" mass="35710">MQLKQFQYQKIDYKQQYDRSKKPFNELDQNDIYDKTLLSENIQINAPWRWAPLFQNQWELTYDKKFQRKMRYFKNLRYFEEEHEKELIDTFLFQALKDTDFDYYYNYQAQGKLWFGNIDYLIYNKKSENQLPLIPVVRAKRYLNKVIGKYESNFNVYEAIGAGMWAFNSSRGRDPEIQFQKVLMTDGNRWKLIQIGNDGSFEKTHVYESQIDRYFKIYNDDQMQNLALGIIKFSLDQPDDKQKALKKIYDFIDERRFMTELDPQTKATFEKRKKYYFWLPKSIREVFTRYN</sequence>
<organism evidence="1 2">
    <name type="scientific">Pseudocohnilembus persalinus</name>
    <name type="common">Ciliate</name>
    <dbReference type="NCBI Taxonomy" id="266149"/>
    <lineage>
        <taxon>Eukaryota</taxon>
        <taxon>Sar</taxon>
        <taxon>Alveolata</taxon>
        <taxon>Ciliophora</taxon>
        <taxon>Intramacronucleata</taxon>
        <taxon>Oligohymenophorea</taxon>
        <taxon>Scuticociliatia</taxon>
        <taxon>Philasterida</taxon>
        <taxon>Pseudocohnilembidae</taxon>
        <taxon>Pseudocohnilembus</taxon>
    </lineage>
</organism>